<dbReference type="PROSITE" id="PS00107">
    <property type="entry name" value="PROTEIN_KINASE_ATP"/>
    <property type="match status" value="1"/>
</dbReference>
<protein>
    <submittedName>
        <fullName evidence="5">Protein kinase family protein</fullName>
    </submittedName>
</protein>
<organism evidence="5 6">
    <name type="scientific">Rahnella aquatilis (strain ATCC 33071 / DSM 4594 / JCM 1683 / NBRC 105701 / NCIMB 13365 / CIP 78.65)</name>
    <dbReference type="NCBI Taxonomy" id="745277"/>
    <lineage>
        <taxon>Bacteria</taxon>
        <taxon>Pseudomonadati</taxon>
        <taxon>Pseudomonadota</taxon>
        <taxon>Gammaproteobacteria</taxon>
        <taxon>Enterobacterales</taxon>
        <taxon>Yersiniaceae</taxon>
        <taxon>Rahnella</taxon>
    </lineage>
</organism>
<dbReference type="PROSITE" id="PS50011">
    <property type="entry name" value="PROTEIN_KINASE_DOM"/>
    <property type="match status" value="1"/>
</dbReference>
<feature type="domain" description="Protein kinase" evidence="4">
    <location>
        <begin position="12"/>
        <end position="262"/>
    </location>
</feature>
<keyword evidence="6" id="KW-1185">Reference proteome</keyword>
<evidence type="ECO:0000259" key="4">
    <source>
        <dbReference type="PROSITE" id="PS50011"/>
    </source>
</evidence>
<reference evidence="5 6" key="1">
    <citation type="journal article" date="2012" name="J. Bacteriol.">
        <title>Complete Genome Sequence of Rahnella aquatilis CIP 78.65.</title>
        <authorList>
            <person name="Martinez R.J."/>
            <person name="Bruce D."/>
            <person name="Detter C."/>
            <person name="Goodwin L.A."/>
            <person name="Han J."/>
            <person name="Han C.S."/>
            <person name="Held B."/>
            <person name="Land M.L."/>
            <person name="Mikhailova N."/>
            <person name="Nolan M."/>
            <person name="Pennacchio L."/>
            <person name="Pitluck S."/>
            <person name="Tapia R."/>
            <person name="Woyke T."/>
            <person name="Sobecky P.A."/>
        </authorList>
    </citation>
    <scope>NUCLEOTIDE SEQUENCE [LARGE SCALE GENOMIC DNA]</scope>
    <source>
        <strain evidence="6">ATCC 33071 / DSM 4594 / JCM 1683 / NBRC 105701 / NCIMB 13365 / CIP 78.65</strain>
    </source>
</reference>
<dbReference type="InterPro" id="IPR017441">
    <property type="entry name" value="Protein_kinase_ATP_BS"/>
</dbReference>
<dbReference type="InterPro" id="IPR011009">
    <property type="entry name" value="Kinase-like_dom_sf"/>
</dbReference>
<keyword evidence="5" id="KW-0808">Transferase</keyword>
<feature type="binding site" evidence="3">
    <location>
        <position position="41"/>
    </location>
    <ligand>
        <name>ATP</name>
        <dbReference type="ChEBI" id="CHEBI:30616"/>
    </ligand>
</feature>
<dbReference type="eggNOG" id="COG0515">
    <property type="taxonomic scope" value="Bacteria"/>
</dbReference>
<gene>
    <name evidence="5" type="ordered locus">Rahaq2_1707</name>
</gene>
<name>H2IT61_RAHAC</name>
<evidence type="ECO:0000256" key="1">
    <source>
        <dbReference type="ARBA" id="ARBA00022741"/>
    </source>
</evidence>
<dbReference type="RefSeq" id="WP_015696783.1">
    <property type="nucleotide sequence ID" value="NC_016818.1"/>
</dbReference>
<keyword evidence="1 3" id="KW-0547">Nucleotide-binding</keyword>
<dbReference type="HOGENOM" id="CLU_560123_0_0_6"/>
<dbReference type="EMBL" id="CP003244">
    <property type="protein sequence ID" value="AEX51580.1"/>
    <property type="molecule type" value="Genomic_DNA"/>
</dbReference>
<dbReference type="PANTHER" id="PTHR44167">
    <property type="entry name" value="OVARIAN-SPECIFIC SERINE/THREONINE-PROTEIN KINASE LOK-RELATED"/>
    <property type="match status" value="1"/>
</dbReference>
<evidence type="ECO:0000313" key="6">
    <source>
        <dbReference type="Proteomes" id="UP000009010"/>
    </source>
</evidence>
<dbReference type="Gene3D" id="1.10.510.10">
    <property type="entry name" value="Transferase(Phosphotransferase) domain 1"/>
    <property type="match status" value="1"/>
</dbReference>
<dbReference type="GO" id="GO:0004674">
    <property type="term" value="F:protein serine/threonine kinase activity"/>
    <property type="evidence" value="ECO:0007669"/>
    <property type="project" value="TreeGrafter"/>
</dbReference>
<reference evidence="6" key="2">
    <citation type="submission" date="2012-01" db="EMBL/GenBank/DDBJ databases">
        <title>Complete sequence of chromosome of Rahnella aquatilis CIP 78.65.</title>
        <authorList>
            <person name="Lucas S."/>
            <person name="Han J."/>
            <person name="Lapidus A."/>
            <person name="Cheng J.-F."/>
            <person name="Goodwin L."/>
            <person name="Pitluck S."/>
            <person name="Peters L."/>
            <person name="Ovchinnikova G."/>
            <person name="Held B."/>
            <person name="Detter J.C."/>
            <person name="Han C."/>
            <person name="Tapia R."/>
            <person name="Land M."/>
            <person name="Hauser L."/>
            <person name="Kyrpides N."/>
            <person name="Ivanova N."/>
            <person name="Pagani I."/>
            <person name="Sobecky P."/>
            <person name="Martinez R."/>
            <person name="Woyke T."/>
        </authorList>
    </citation>
    <scope>NUCLEOTIDE SEQUENCE [LARGE SCALE GENOMIC DNA]</scope>
    <source>
        <strain evidence="6">ATCC 33071 / DSM 4594 / JCM 1683 / NBRC 105701 / NCIMB 13365 / CIP 78.65</strain>
    </source>
</reference>
<dbReference type="Proteomes" id="UP000009010">
    <property type="component" value="Chromosome"/>
</dbReference>
<dbReference type="GO" id="GO:0005737">
    <property type="term" value="C:cytoplasm"/>
    <property type="evidence" value="ECO:0007669"/>
    <property type="project" value="TreeGrafter"/>
</dbReference>
<dbReference type="SMART" id="SM00220">
    <property type="entry name" value="S_TKc"/>
    <property type="match status" value="1"/>
</dbReference>
<dbReference type="InterPro" id="IPR008271">
    <property type="entry name" value="Ser/Thr_kinase_AS"/>
</dbReference>
<dbReference type="InterPro" id="IPR000719">
    <property type="entry name" value="Prot_kinase_dom"/>
</dbReference>
<dbReference type="KEGG" id="raq:Rahaq2_1707"/>
<evidence type="ECO:0000256" key="3">
    <source>
        <dbReference type="PROSITE-ProRule" id="PRU10141"/>
    </source>
</evidence>
<evidence type="ECO:0000256" key="2">
    <source>
        <dbReference type="ARBA" id="ARBA00022840"/>
    </source>
</evidence>
<sequence length="478" mass="55092">MNDKISCPIEGYNITDFLGDGGNGDVYLVTSDDGTKKLALKILRNVQESTYNRFKIEVDFLKKNKIDGVMPLLNFYLPENAKKEQAWYLMPLAETFKERVKQKDSLSIISEFIPLTQTIIELHGQNISHRDIKPDNLLYLNDRMFLADFGLVKYPERIELTPNMRDVGAKFTMAPEMRRIANRADGLPADIYSLAKSVWMSLTKDYLGFDGQYSAKSNIGLSNYIKELYLPPLDDLLVRATDNDPHQRPTASEFKAGLEYWIEINNDFIQRNLTEWFEIQNLLFPYSTPNSVEWKNNDDIINILNLIAERESLNHMFYPSGGGNDLIRVEPAAEKGFIALIAYERCAEILMPKKLSFESFGHDPEWNYFRLECETIEPIKISGPINNSTMEEYMVEIAPGNYVPPDCWEISEYQGKPLPETARVVSRYIKGSFVFFCKSSTYNRISQTYEAWQNVGEDEFRKLIAKFAQHASSRRPIK</sequence>
<evidence type="ECO:0000313" key="5">
    <source>
        <dbReference type="EMBL" id="AEX51580.1"/>
    </source>
</evidence>
<dbReference type="PATRIC" id="fig|745277.3.peg.1638"/>
<dbReference type="OrthoDB" id="9772100at2"/>
<dbReference type="GO" id="GO:0005524">
    <property type="term" value="F:ATP binding"/>
    <property type="evidence" value="ECO:0007669"/>
    <property type="project" value="UniProtKB-UniRule"/>
</dbReference>
<keyword evidence="5" id="KW-0418">Kinase</keyword>
<dbReference type="PANTHER" id="PTHR44167:SF24">
    <property type="entry name" value="SERINE_THREONINE-PROTEIN KINASE CHK2"/>
    <property type="match status" value="1"/>
</dbReference>
<dbReference type="AlphaFoldDB" id="H2IT61"/>
<dbReference type="PROSITE" id="PS00108">
    <property type="entry name" value="PROTEIN_KINASE_ST"/>
    <property type="match status" value="1"/>
</dbReference>
<dbReference type="Pfam" id="PF00069">
    <property type="entry name" value="Pkinase"/>
    <property type="match status" value="1"/>
</dbReference>
<dbReference type="Gene3D" id="3.30.200.20">
    <property type="entry name" value="Phosphorylase Kinase, domain 1"/>
    <property type="match status" value="1"/>
</dbReference>
<proteinExistence type="predicted"/>
<dbReference type="SUPFAM" id="SSF56112">
    <property type="entry name" value="Protein kinase-like (PK-like)"/>
    <property type="match status" value="1"/>
</dbReference>
<keyword evidence="2 3" id="KW-0067">ATP-binding</keyword>
<accession>H2IT61</accession>